<proteinExistence type="predicted"/>
<keyword evidence="2" id="KW-1185">Reference proteome</keyword>
<dbReference type="OrthoDB" id="1708398at2759"/>
<dbReference type="EMBL" id="PGOL01000277">
    <property type="protein sequence ID" value="PKI73308.1"/>
    <property type="molecule type" value="Genomic_DNA"/>
</dbReference>
<sequence length="129" mass="14802">MMEQAREELQKLESQHPKRFATLKMELKSFISLLESNSSGRLCYTDGSVSSLPPCSTATTQAASTCRKRKVVGFREPNNKAAEMEMEMEEEDADTTFMNKKKRRDSVETVLERARLCLRKIRELKTSFS</sequence>
<protein>
    <submittedName>
        <fullName evidence="1">Uncharacterized protein</fullName>
    </submittedName>
</protein>
<organism evidence="1 2">
    <name type="scientific">Punica granatum</name>
    <name type="common">Pomegranate</name>
    <dbReference type="NCBI Taxonomy" id="22663"/>
    <lineage>
        <taxon>Eukaryota</taxon>
        <taxon>Viridiplantae</taxon>
        <taxon>Streptophyta</taxon>
        <taxon>Embryophyta</taxon>
        <taxon>Tracheophyta</taxon>
        <taxon>Spermatophyta</taxon>
        <taxon>Magnoliopsida</taxon>
        <taxon>eudicotyledons</taxon>
        <taxon>Gunneridae</taxon>
        <taxon>Pentapetalae</taxon>
        <taxon>rosids</taxon>
        <taxon>malvids</taxon>
        <taxon>Myrtales</taxon>
        <taxon>Lythraceae</taxon>
        <taxon>Punica</taxon>
    </lineage>
</organism>
<accession>A0A2I0KXV0</accession>
<gene>
    <name evidence="1" type="ORF">CRG98_006246</name>
</gene>
<name>A0A2I0KXV0_PUNGR</name>
<reference evidence="1 2" key="1">
    <citation type="submission" date="2017-11" db="EMBL/GenBank/DDBJ databases">
        <title>De-novo sequencing of pomegranate (Punica granatum L.) genome.</title>
        <authorList>
            <person name="Akparov Z."/>
            <person name="Amiraslanov A."/>
            <person name="Hajiyeva S."/>
            <person name="Abbasov M."/>
            <person name="Kaur K."/>
            <person name="Hamwieh A."/>
            <person name="Solovyev V."/>
            <person name="Salamov A."/>
            <person name="Braich B."/>
            <person name="Kosarev P."/>
            <person name="Mahmoud A."/>
            <person name="Hajiyev E."/>
            <person name="Babayeva S."/>
            <person name="Izzatullayeva V."/>
            <person name="Mammadov A."/>
            <person name="Mammadov A."/>
            <person name="Sharifova S."/>
            <person name="Ojaghi J."/>
            <person name="Eynullazada K."/>
            <person name="Bayramov B."/>
            <person name="Abdulazimova A."/>
            <person name="Shahmuradov I."/>
        </authorList>
    </citation>
    <scope>NUCLEOTIDE SEQUENCE [LARGE SCALE GENOMIC DNA]</scope>
    <source>
        <strain evidence="2">cv. AG2017</strain>
        <tissue evidence="1">Leaf</tissue>
    </source>
</reference>
<dbReference type="GeneID" id="116211210"/>
<dbReference type="AlphaFoldDB" id="A0A2I0KXV0"/>
<comment type="caution">
    <text evidence="1">The sequence shown here is derived from an EMBL/GenBank/DDBJ whole genome shotgun (WGS) entry which is preliminary data.</text>
</comment>
<evidence type="ECO:0000313" key="2">
    <source>
        <dbReference type="Proteomes" id="UP000233551"/>
    </source>
</evidence>
<evidence type="ECO:0000313" key="1">
    <source>
        <dbReference type="EMBL" id="PKI73308.1"/>
    </source>
</evidence>
<dbReference type="Proteomes" id="UP000233551">
    <property type="component" value="Unassembled WGS sequence"/>
</dbReference>